<comment type="caution">
    <text evidence="5">The sequence shown here is derived from an EMBL/GenBank/DDBJ whole genome shotgun (WGS) entry which is preliminary data.</text>
</comment>
<evidence type="ECO:0000256" key="1">
    <source>
        <dbReference type="SAM" id="MobiDB-lite"/>
    </source>
</evidence>
<evidence type="ECO:0000313" key="8">
    <source>
        <dbReference type="Proteomes" id="UP000285883"/>
    </source>
</evidence>
<dbReference type="AlphaFoldDB" id="A0A3R7G2Y2"/>
<sequence length="224" mass="24697">MTAMPPRRRSRSEGSTKAAASLRDTLKPPSLSQTVPRHSCLGFSSMSELFVLTSDGVVFQDEEFQRETIAKAERLVETASSPDSSERNALIAKKALNEGCSGSALFVFNGVDLICGVALTVYSLYIGLNHYAPEWLYGPILAVGGLLILSALMSCSELYRARRHQKYHYQQLGALHDLDDELLTAKKEKDISNKYASLKDKYRKKYVPPEAAPMTGTQTVGFNV</sequence>
<dbReference type="Proteomes" id="UP000285624">
    <property type="component" value="Unassembled WGS sequence"/>
</dbReference>
<name>A0A3R7G2Y2_9STRA</name>
<reference evidence="3" key="1">
    <citation type="journal article" date="2015" name="Genom Data">
        <title>Genome sequences of six Phytophthora species associated with forests in New Zealand.</title>
        <authorList>
            <person name="Studholme D.J."/>
            <person name="McDougal R.L."/>
            <person name="Sambles C."/>
            <person name="Hansen E."/>
            <person name="Hardy G."/>
            <person name="Grant M."/>
            <person name="Ganley R.J."/>
            <person name="Williams N.M."/>
        </authorList>
    </citation>
    <scope>NUCLEOTIDE SEQUENCE</scope>
    <source>
        <strain evidence="3">NZFS 2646</strain>
        <strain evidence="4">NZFS 3630</strain>
    </source>
</reference>
<keyword evidence="2" id="KW-0472">Membrane</keyword>
<evidence type="ECO:0000313" key="4">
    <source>
        <dbReference type="EMBL" id="KAG2522642.1"/>
    </source>
</evidence>
<reference evidence="3" key="3">
    <citation type="submission" date="2020-06" db="EMBL/GenBank/DDBJ databases">
        <authorList>
            <person name="Studholme D.J."/>
        </authorList>
    </citation>
    <scope>NUCLEOTIDE SEQUENCE</scope>
    <source>
        <strain evidence="3">NZFS 2646</strain>
        <strain evidence="4">NZFS 3630</strain>
    </source>
</reference>
<dbReference type="EMBL" id="JPWU03000205">
    <property type="protein sequence ID" value="KAG2522642.1"/>
    <property type="molecule type" value="Genomic_DNA"/>
</dbReference>
<dbReference type="EMBL" id="MAYM02001278">
    <property type="protein sequence ID" value="RLN21143.1"/>
    <property type="molecule type" value="Genomic_DNA"/>
</dbReference>
<evidence type="ECO:0000313" key="7">
    <source>
        <dbReference type="Proteomes" id="UP000285624"/>
    </source>
</evidence>
<dbReference type="Proteomes" id="UP000285883">
    <property type="component" value="Unassembled WGS sequence"/>
</dbReference>
<organism evidence="5 8">
    <name type="scientific">Phytophthora kernoviae</name>
    <dbReference type="NCBI Taxonomy" id="325452"/>
    <lineage>
        <taxon>Eukaryota</taxon>
        <taxon>Sar</taxon>
        <taxon>Stramenopiles</taxon>
        <taxon>Oomycota</taxon>
        <taxon>Peronosporomycetes</taxon>
        <taxon>Peronosporales</taxon>
        <taxon>Peronosporaceae</taxon>
        <taxon>Phytophthora</taxon>
    </lineage>
</organism>
<reference evidence="7 8" key="2">
    <citation type="submission" date="2018-07" db="EMBL/GenBank/DDBJ databases">
        <title>Genome sequencing of oomycete isolates from Chile give support for New Zealand origin for Phytophthora kernoviae and make available the first Nothophytophthora sp. genome.</title>
        <authorList>
            <person name="Studholme D.J."/>
            <person name="Sanfuentes E."/>
            <person name="Panda P."/>
            <person name="Hill R."/>
            <person name="Sambles C."/>
            <person name="Grant M."/>
            <person name="Williams N.M."/>
            <person name="Mcdougal R.L."/>
        </authorList>
    </citation>
    <scope>NUCLEOTIDE SEQUENCE [LARGE SCALE GENOMIC DNA]</scope>
    <source>
        <strain evidence="5">Chile2</strain>
        <strain evidence="6">Chile4</strain>
    </source>
</reference>
<keyword evidence="2" id="KW-0812">Transmembrane</keyword>
<keyword evidence="7" id="KW-1185">Reference proteome</keyword>
<evidence type="ECO:0000313" key="6">
    <source>
        <dbReference type="EMBL" id="RLN77682.1"/>
    </source>
</evidence>
<gene>
    <name evidence="5" type="ORF">BBI17_006569</name>
    <name evidence="6" type="ORF">BBO99_00006560</name>
    <name evidence="3" type="ORF">JM16_006181</name>
    <name evidence="4" type="ORF">JM18_005967</name>
</gene>
<evidence type="ECO:0000313" key="5">
    <source>
        <dbReference type="EMBL" id="RLN21143.1"/>
    </source>
</evidence>
<keyword evidence="2" id="KW-1133">Transmembrane helix</keyword>
<accession>A0A3R7G2Y2</accession>
<dbReference type="EMBL" id="JPWV03000198">
    <property type="protein sequence ID" value="KAG2521450.1"/>
    <property type="molecule type" value="Genomic_DNA"/>
</dbReference>
<feature type="transmembrane region" description="Helical" evidence="2">
    <location>
        <begin position="137"/>
        <end position="159"/>
    </location>
</feature>
<dbReference type="Proteomes" id="UP000792063">
    <property type="component" value="Unassembled WGS sequence"/>
</dbReference>
<evidence type="ECO:0000313" key="3">
    <source>
        <dbReference type="EMBL" id="KAG2521450.1"/>
    </source>
</evidence>
<evidence type="ECO:0000256" key="2">
    <source>
        <dbReference type="SAM" id="Phobius"/>
    </source>
</evidence>
<feature type="region of interest" description="Disordered" evidence="1">
    <location>
        <begin position="1"/>
        <end position="34"/>
    </location>
</feature>
<dbReference type="Proteomes" id="UP000785171">
    <property type="component" value="Unassembled WGS sequence"/>
</dbReference>
<feature type="compositionally biased region" description="Basic residues" evidence="1">
    <location>
        <begin position="1"/>
        <end position="10"/>
    </location>
</feature>
<feature type="transmembrane region" description="Helical" evidence="2">
    <location>
        <begin position="103"/>
        <end position="125"/>
    </location>
</feature>
<proteinExistence type="predicted"/>
<dbReference type="EMBL" id="MBDN02000232">
    <property type="protein sequence ID" value="RLN77682.1"/>
    <property type="molecule type" value="Genomic_DNA"/>
</dbReference>
<protein>
    <submittedName>
        <fullName evidence="5">Uncharacterized protein</fullName>
    </submittedName>
</protein>